<dbReference type="EMBL" id="JBIEKR010000011">
    <property type="protein sequence ID" value="MFG6273871.1"/>
    <property type="molecule type" value="Genomic_DNA"/>
</dbReference>
<evidence type="ECO:0000313" key="1">
    <source>
        <dbReference type="EMBL" id="MFG6273871.1"/>
    </source>
</evidence>
<evidence type="ECO:0000313" key="2">
    <source>
        <dbReference type="Proteomes" id="UP001605989"/>
    </source>
</evidence>
<protein>
    <submittedName>
        <fullName evidence="1">Uncharacterized protein</fullName>
    </submittedName>
</protein>
<gene>
    <name evidence="1" type="ORF">ACGTZG_11810</name>
</gene>
<comment type="caution">
    <text evidence="1">The sequence shown here is derived from an EMBL/GenBank/DDBJ whole genome shotgun (WGS) entry which is preliminary data.</text>
</comment>
<reference evidence="1 2" key="1">
    <citation type="submission" date="2024-10" db="EMBL/GenBank/DDBJ databases">
        <authorList>
            <person name="Sang B.-I."/>
            <person name="Prabhaharan D."/>
        </authorList>
    </citation>
    <scope>NUCLEOTIDE SEQUENCE [LARGE SCALE GENOMIC DNA]</scope>
    <source>
        <strain evidence="1 2">MH</strain>
    </source>
</reference>
<organism evidence="1 2">
    <name type="scientific">Megasphaera hexanoica</name>
    <dbReference type="NCBI Taxonomy" id="1675036"/>
    <lineage>
        <taxon>Bacteria</taxon>
        <taxon>Bacillati</taxon>
        <taxon>Bacillota</taxon>
        <taxon>Negativicutes</taxon>
        <taxon>Veillonellales</taxon>
        <taxon>Veillonellaceae</taxon>
        <taxon>Megasphaera</taxon>
    </lineage>
</organism>
<accession>A0ABW7DR77</accession>
<keyword evidence="2" id="KW-1185">Reference proteome</keyword>
<sequence length="57" mass="6647">MKKVVFAMACEGHNDGTESDFLTVYFTACFCYKSDTNLRMIEIKFNKFLTARFTFTL</sequence>
<dbReference type="Proteomes" id="UP001605989">
    <property type="component" value="Unassembled WGS sequence"/>
</dbReference>
<proteinExistence type="predicted"/>
<name>A0ABW7DR77_9FIRM</name>